<keyword evidence="3" id="KW-0479">Metal-binding</keyword>
<dbReference type="PANTHER" id="PTHR32494:SF5">
    <property type="entry name" value="ALLANTOATE AMIDOHYDROLASE"/>
    <property type="match status" value="1"/>
</dbReference>
<comment type="cofactor">
    <cofactor evidence="3">
        <name>Zn(2+)</name>
        <dbReference type="ChEBI" id="CHEBI:29105"/>
    </cofactor>
    <text evidence="3">Binds 2 Zn(2+) ions per subunit.</text>
</comment>
<dbReference type="EMBL" id="FOBF01000023">
    <property type="protein sequence ID" value="SEN18917.1"/>
    <property type="molecule type" value="Genomic_DNA"/>
</dbReference>
<dbReference type="InterPro" id="IPR002933">
    <property type="entry name" value="Peptidase_M20"/>
</dbReference>
<dbReference type="PANTHER" id="PTHR32494">
    <property type="entry name" value="ALLANTOATE DEIMINASE-RELATED"/>
    <property type="match status" value="1"/>
</dbReference>
<accession>A0A1H8EJ79</accession>
<evidence type="ECO:0000256" key="2">
    <source>
        <dbReference type="ARBA" id="ARBA00022801"/>
    </source>
</evidence>
<feature type="binding site" evidence="3">
    <location>
        <position position="91"/>
    </location>
    <ligand>
        <name>Zn(2+)</name>
        <dbReference type="ChEBI" id="CHEBI:29105"/>
        <label>1</label>
    </ligand>
</feature>
<dbReference type="GO" id="GO:0016813">
    <property type="term" value="F:hydrolase activity, acting on carbon-nitrogen (but not peptide) bonds, in linear amidines"/>
    <property type="evidence" value="ECO:0007669"/>
    <property type="project" value="InterPro"/>
</dbReference>
<dbReference type="OrthoDB" id="9808195at2"/>
<dbReference type="InterPro" id="IPR011650">
    <property type="entry name" value="Peptidase_M20_dimer"/>
</dbReference>
<feature type="binding site" evidence="3">
    <location>
        <position position="137"/>
    </location>
    <ligand>
        <name>Zn(2+)</name>
        <dbReference type="ChEBI" id="CHEBI:29105"/>
        <label>2</label>
    </ligand>
</feature>
<comment type="similarity">
    <text evidence="1">Belongs to the peptidase M20 family.</text>
</comment>
<dbReference type="PIRSF" id="PIRSF001235">
    <property type="entry name" value="Amidase_carbamoylase"/>
    <property type="match status" value="1"/>
</dbReference>
<feature type="binding site" evidence="3">
    <location>
        <position position="395"/>
    </location>
    <ligand>
        <name>Zn(2+)</name>
        <dbReference type="ChEBI" id="CHEBI:29105"/>
        <label>2</label>
    </ligand>
</feature>
<feature type="binding site" evidence="3">
    <location>
        <position position="102"/>
    </location>
    <ligand>
        <name>Zn(2+)</name>
        <dbReference type="ChEBI" id="CHEBI:29105"/>
        <label>1</label>
    </ligand>
</feature>
<keyword evidence="6" id="KW-1185">Reference proteome</keyword>
<evidence type="ECO:0000256" key="1">
    <source>
        <dbReference type="ARBA" id="ARBA00006153"/>
    </source>
</evidence>
<dbReference type="SUPFAM" id="SSF55031">
    <property type="entry name" value="Bacterial exopeptidase dimerisation domain"/>
    <property type="match status" value="1"/>
</dbReference>
<dbReference type="STRING" id="46177.SAMN05660976_06983"/>
<name>A0A1H8EJ79_9ACTN</name>
<dbReference type="SUPFAM" id="SSF53187">
    <property type="entry name" value="Zn-dependent exopeptidases"/>
    <property type="match status" value="1"/>
</dbReference>
<dbReference type="Proteomes" id="UP000198953">
    <property type="component" value="Unassembled WGS sequence"/>
</dbReference>
<dbReference type="AlphaFoldDB" id="A0A1H8EJ79"/>
<sequence length="431" mass="45531">MSGTAVNVPVSRADAARVAAWLEDFARLSEPGSSEGVTRLAYTALERKAHDVFAGAMREFGCTVWTDQAGNTIAERQGREAGLPALATGSHLDTVPHAGRFDGIAGVVAAMETARIYSENGIRHAHPMRFVAFAAEEGARFGQACTGSRIVSGLTRPDDLYGKRDADGVSLAEAMRSIGLDPSAVAEARWSPDEWAAFVELHVEQGAVLESSGVPVGVVDLISGSTRMLLKVTGRASHTGGTPMHLRADALAAAAEIVLLIESIAGDFRHRGTRATVGRLDAAPGSITTIPGQVRLYVDIRDVDSDRQRATAGEIIARAETLCARRGVRLSSRLLADTSPAVLPAWLREVVAGTCAELDVPHRIMPSGASHDAQMINNVIPSGMIFVPSRDGISHSPEEWSSVDDLATGIDVLAASLLALDRLLLDSPELA</sequence>
<feature type="binding site" evidence="3">
    <location>
        <position position="102"/>
    </location>
    <ligand>
        <name>Zn(2+)</name>
        <dbReference type="ChEBI" id="CHEBI:29105"/>
        <label>2</label>
    </ligand>
</feature>
<gene>
    <name evidence="5" type="ORF">SAMN05660976_06983</name>
</gene>
<dbReference type="InterPro" id="IPR010158">
    <property type="entry name" value="Amidase_Cbmase"/>
</dbReference>
<dbReference type="Pfam" id="PF01546">
    <property type="entry name" value="Peptidase_M20"/>
    <property type="match status" value="1"/>
</dbReference>
<evidence type="ECO:0000259" key="4">
    <source>
        <dbReference type="Pfam" id="PF07687"/>
    </source>
</evidence>
<dbReference type="Gene3D" id="3.30.70.360">
    <property type="match status" value="1"/>
</dbReference>
<protein>
    <submittedName>
        <fullName evidence="5">Allantoate deiminase</fullName>
    </submittedName>
</protein>
<dbReference type="NCBIfam" id="NF006771">
    <property type="entry name" value="PRK09290.1-5"/>
    <property type="match status" value="1"/>
</dbReference>
<feature type="domain" description="Peptidase M20 dimerisation" evidence="4">
    <location>
        <begin position="224"/>
        <end position="322"/>
    </location>
</feature>
<dbReference type="CDD" id="cd03884">
    <property type="entry name" value="M20_bAS"/>
    <property type="match status" value="1"/>
</dbReference>
<keyword evidence="2" id="KW-0378">Hydrolase</keyword>
<evidence type="ECO:0000313" key="5">
    <source>
        <dbReference type="EMBL" id="SEN18917.1"/>
    </source>
</evidence>
<proteinExistence type="inferred from homology"/>
<reference evidence="5 6" key="1">
    <citation type="submission" date="2016-10" db="EMBL/GenBank/DDBJ databases">
        <authorList>
            <person name="de Groot N.N."/>
        </authorList>
    </citation>
    <scope>NUCLEOTIDE SEQUENCE [LARGE SCALE GENOMIC DNA]</scope>
    <source>
        <strain evidence="5 6">DSM 43357</strain>
    </source>
</reference>
<feature type="binding site" evidence="3">
    <location>
        <position position="202"/>
    </location>
    <ligand>
        <name>Zn(2+)</name>
        <dbReference type="ChEBI" id="CHEBI:29105"/>
        <label>1</label>
    </ligand>
</feature>
<evidence type="ECO:0000313" key="6">
    <source>
        <dbReference type="Proteomes" id="UP000198953"/>
    </source>
</evidence>
<dbReference type="NCBIfam" id="TIGR01879">
    <property type="entry name" value="hydantase"/>
    <property type="match status" value="1"/>
</dbReference>
<dbReference type="InterPro" id="IPR036264">
    <property type="entry name" value="Bact_exopeptidase_dim_dom"/>
</dbReference>
<dbReference type="GO" id="GO:0046872">
    <property type="term" value="F:metal ion binding"/>
    <property type="evidence" value="ECO:0007669"/>
    <property type="project" value="UniProtKB-KW"/>
</dbReference>
<evidence type="ECO:0000256" key="3">
    <source>
        <dbReference type="PIRSR" id="PIRSR001235-1"/>
    </source>
</evidence>
<dbReference type="Pfam" id="PF07687">
    <property type="entry name" value="M20_dimer"/>
    <property type="match status" value="1"/>
</dbReference>
<organism evidence="5 6">
    <name type="scientific">Nonomuraea pusilla</name>
    <dbReference type="NCBI Taxonomy" id="46177"/>
    <lineage>
        <taxon>Bacteria</taxon>
        <taxon>Bacillati</taxon>
        <taxon>Actinomycetota</taxon>
        <taxon>Actinomycetes</taxon>
        <taxon>Streptosporangiales</taxon>
        <taxon>Streptosporangiaceae</taxon>
        <taxon>Nonomuraea</taxon>
    </lineage>
</organism>
<keyword evidence="3" id="KW-0862">Zinc</keyword>
<dbReference type="Gene3D" id="3.40.630.10">
    <property type="entry name" value="Zn peptidases"/>
    <property type="match status" value="1"/>
</dbReference>